<dbReference type="AlphaFoldDB" id="A0A7J5X7X6"/>
<reference evidence="2 3" key="1">
    <citation type="submission" date="2020-03" db="EMBL/GenBank/DDBJ databases">
        <title>Dissostichus mawsoni Genome sequencing and assembly.</title>
        <authorList>
            <person name="Park H."/>
        </authorList>
    </citation>
    <scope>NUCLEOTIDE SEQUENCE [LARGE SCALE GENOMIC DNA]</scope>
    <source>
        <strain evidence="2">DM0001</strain>
        <tissue evidence="2">Muscle</tissue>
    </source>
</reference>
<evidence type="ECO:0000313" key="2">
    <source>
        <dbReference type="EMBL" id="KAF3833082.1"/>
    </source>
</evidence>
<feature type="region of interest" description="Disordered" evidence="1">
    <location>
        <begin position="127"/>
        <end position="164"/>
    </location>
</feature>
<dbReference type="EMBL" id="JAAKFY010000027">
    <property type="protein sequence ID" value="KAF3833082.1"/>
    <property type="molecule type" value="Genomic_DNA"/>
</dbReference>
<name>A0A7J5X7X6_DISMA</name>
<gene>
    <name evidence="2" type="ORF">F7725_026747</name>
</gene>
<organism evidence="2 3">
    <name type="scientific">Dissostichus mawsoni</name>
    <name type="common">Antarctic cod</name>
    <dbReference type="NCBI Taxonomy" id="36200"/>
    <lineage>
        <taxon>Eukaryota</taxon>
        <taxon>Metazoa</taxon>
        <taxon>Chordata</taxon>
        <taxon>Craniata</taxon>
        <taxon>Vertebrata</taxon>
        <taxon>Euteleostomi</taxon>
        <taxon>Actinopterygii</taxon>
        <taxon>Neopterygii</taxon>
        <taxon>Teleostei</taxon>
        <taxon>Neoteleostei</taxon>
        <taxon>Acanthomorphata</taxon>
        <taxon>Eupercaria</taxon>
        <taxon>Perciformes</taxon>
        <taxon>Notothenioidei</taxon>
        <taxon>Nototheniidae</taxon>
        <taxon>Dissostichus</taxon>
    </lineage>
</organism>
<feature type="compositionally biased region" description="Low complexity" evidence="1">
    <location>
        <begin position="140"/>
        <end position="161"/>
    </location>
</feature>
<feature type="region of interest" description="Disordered" evidence="1">
    <location>
        <begin position="71"/>
        <end position="96"/>
    </location>
</feature>
<feature type="compositionally biased region" description="Low complexity" evidence="1">
    <location>
        <begin position="71"/>
        <end position="87"/>
    </location>
</feature>
<dbReference type="Proteomes" id="UP000518266">
    <property type="component" value="Unassembled WGS sequence"/>
</dbReference>
<accession>A0A7J5X7X6</accession>
<proteinExistence type="predicted"/>
<comment type="caution">
    <text evidence="2">The sequence shown here is derived from an EMBL/GenBank/DDBJ whole genome shotgun (WGS) entry which is preliminary data.</text>
</comment>
<evidence type="ECO:0000256" key="1">
    <source>
        <dbReference type="SAM" id="MobiDB-lite"/>
    </source>
</evidence>
<evidence type="ECO:0000313" key="3">
    <source>
        <dbReference type="Proteomes" id="UP000518266"/>
    </source>
</evidence>
<sequence length="217" mass="23273">MYLSAELHQQLGSVGAVGGQAAHSCAEPDVGLVERPALPAAARHISLTRVLMSVKPRDSRPAARLQLEPLQQGQGSHHHGPGQQHLGCSSHPPQRHHPVMRVLEGRRLLAEEAPRGSLSGNWTASGTIFRSLRPNGPTKSSNSSSPVSFSSSSTSSMSQSSYLRDPHSQNIRVAGQILAEHGLHGLLIQVHLQLFVQVEVVEGAGVLLLLERRDLPP</sequence>
<protein>
    <submittedName>
        <fullName evidence="2">Uncharacterized protein</fullName>
    </submittedName>
</protein>
<keyword evidence="3" id="KW-1185">Reference proteome</keyword>